<evidence type="ECO:0000256" key="2">
    <source>
        <dbReference type="SAM" id="MobiDB-lite"/>
    </source>
</evidence>
<feature type="compositionally biased region" description="Low complexity" evidence="2">
    <location>
        <begin position="17"/>
        <end position="29"/>
    </location>
</feature>
<name>A0A8H7RWC5_9FUNG</name>
<dbReference type="SUPFAM" id="SSF57716">
    <property type="entry name" value="Glucocorticoid receptor-like (DNA-binding domain)"/>
    <property type="match status" value="1"/>
</dbReference>
<evidence type="ECO:0000259" key="3">
    <source>
        <dbReference type="PROSITE" id="PS50114"/>
    </source>
</evidence>
<feature type="compositionally biased region" description="Polar residues" evidence="2">
    <location>
        <begin position="534"/>
        <end position="549"/>
    </location>
</feature>
<comment type="caution">
    <text evidence="4">The sequence shown here is derived from an EMBL/GenBank/DDBJ whole genome shotgun (WGS) entry which is preliminary data.</text>
</comment>
<feature type="region of interest" description="Disordered" evidence="2">
    <location>
        <begin position="322"/>
        <end position="359"/>
    </location>
</feature>
<reference evidence="4 5" key="1">
    <citation type="submission" date="2020-12" db="EMBL/GenBank/DDBJ databases">
        <title>Metabolic potential, ecology and presence of endohyphal bacteria is reflected in genomic diversity of Mucoromycotina.</title>
        <authorList>
            <person name="Muszewska A."/>
            <person name="Okrasinska A."/>
            <person name="Steczkiewicz K."/>
            <person name="Drgas O."/>
            <person name="Orlowska M."/>
            <person name="Perlinska-Lenart U."/>
            <person name="Aleksandrzak-Piekarczyk T."/>
            <person name="Szatraj K."/>
            <person name="Zielenkiewicz U."/>
            <person name="Pilsyk S."/>
            <person name="Malc E."/>
            <person name="Mieczkowski P."/>
            <person name="Kruszewska J.S."/>
            <person name="Biernat P."/>
            <person name="Pawlowska J."/>
        </authorList>
    </citation>
    <scope>NUCLEOTIDE SEQUENCE [LARGE SCALE GENOMIC DNA]</scope>
    <source>
        <strain evidence="4 5">CBS 142.35</strain>
    </source>
</reference>
<dbReference type="Gene3D" id="3.30.50.10">
    <property type="entry name" value="Erythroid Transcription Factor GATA-1, subunit A"/>
    <property type="match status" value="1"/>
</dbReference>
<dbReference type="GO" id="GO:0043565">
    <property type="term" value="F:sequence-specific DNA binding"/>
    <property type="evidence" value="ECO:0007669"/>
    <property type="project" value="InterPro"/>
</dbReference>
<keyword evidence="5" id="KW-1185">Reference proteome</keyword>
<keyword evidence="1" id="KW-0479">Metal-binding</keyword>
<dbReference type="Proteomes" id="UP000646827">
    <property type="component" value="Unassembled WGS sequence"/>
</dbReference>
<protein>
    <recommendedName>
        <fullName evidence="3">GATA-type domain-containing protein</fullName>
    </recommendedName>
</protein>
<dbReference type="GO" id="GO:0008270">
    <property type="term" value="F:zinc ion binding"/>
    <property type="evidence" value="ECO:0007669"/>
    <property type="project" value="UniProtKB-KW"/>
</dbReference>
<dbReference type="AlphaFoldDB" id="A0A8H7RWC5"/>
<dbReference type="InterPro" id="IPR000679">
    <property type="entry name" value="Znf_GATA"/>
</dbReference>
<dbReference type="OrthoDB" id="2258182at2759"/>
<sequence length="587" mass="66192">MNISNLLVAQPGELLNSSSPSKTTTTTKTVESDQRCHNNNKHHPVSTPSSSSSTTVCSNELMSIWNNNLARCGFQLRPSGSSNKLTDAILDDLSYSNKNTNSHIKQTPIHIKVIGRHMNGSFRCHIGMGKASRPIRTMELDQHMRLLAVFFRPEKSKNNRVSPTFILFPSWLLHLFRYTQHNGTPGRTDVRFLENEKLAKEDHIYRLNYVINTLFRFNLHSIDVNKLRAAIELTNFLFDIAGLDQTCLPRPDSRRQPQLYSLLMNLLNSPRPPKSKPVCHNCNTKPASRRKLCVACYRYQLKHGISRPLRLIIASRHHCRIAPTSSPQQSTPTTTTTTTASSTHSSFFPSSSSPIGSTTETNHAAMTTMLCQQQQQQQQQDIYNHYTHSYPYKRWYTSYQHQPNSSNTMSTPPITTPPPPPKKVHKSCANCGIQHTHQWYRNLCGAGHWCETCKSYYLRHGRVRPPQLFVKAAKRKVNVRALVNWSPVTLSPTPSSSSSTTTLIKEEEPLSLLNPFLSSPELISSPISSPVSSNGQRTPVQPHLSYTNMTPTTTQVATSTLTSSNKEVQHNSSSSSSNNIFVYYHRQ</sequence>
<feature type="region of interest" description="Disordered" evidence="2">
    <location>
        <begin position="527"/>
        <end position="550"/>
    </location>
</feature>
<dbReference type="InterPro" id="IPR013088">
    <property type="entry name" value="Znf_NHR/GATA"/>
</dbReference>
<evidence type="ECO:0000256" key="1">
    <source>
        <dbReference type="PROSITE-ProRule" id="PRU00094"/>
    </source>
</evidence>
<keyword evidence="1" id="KW-0863">Zinc-finger</keyword>
<proteinExistence type="predicted"/>
<feature type="region of interest" description="Disordered" evidence="2">
    <location>
        <begin position="9"/>
        <end position="53"/>
    </location>
</feature>
<feature type="domain" description="GATA-type" evidence="3">
    <location>
        <begin position="422"/>
        <end position="476"/>
    </location>
</feature>
<evidence type="ECO:0000313" key="4">
    <source>
        <dbReference type="EMBL" id="KAG2217066.1"/>
    </source>
</evidence>
<dbReference type="EMBL" id="JAEPRB010000331">
    <property type="protein sequence ID" value="KAG2217066.1"/>
    <property type="molecule type" value="Genomic_DNA"/>
</dbReference>
<keyword evidence="1" id="KW-0862">Zinc</keyword>
<evidence type="ECO:0000313" key="5">
    <source>
        <dbReference type="Proteomes" id="UP000646827"/>
    </source>
</evidence>
<dbReference type="PROSITE" id="PS50114">
    <property type="entry name" value="GATA_ZN_FINGER_2"/>
    <property type="match status" value="1"/>
</dbReference>
<dbReference type="GO" id="GO:0006355">
    <property type="term" value="P:regulation of DNA-templated transcription"/>
    <property type="evidence" value="ECO:0007669"/>
    <property type="project" value="InterPro"/>
</dbReference>
<gene>
    <name evidence="4" type="ORF">INT45_014131</name>
</gene>
<organism evidence="4 5">
    <name type="scientific">Circinella minor</name>
    <dbReference type="NCBI Taxonomy" id="1195481"/>
    <lineage>
        <taxon>Eukaryota</taxon>
        <taxon>Fungi</taxon>
        <taxon>Fungi incertae sedis</taxon>
        <taxon>Mucoromycota</taxon>
        <taxon>Mucoromycotina</taxon>
        <taxon>Mucoromycetes</taxon>
        <taxon>Mucorales</taxon>
        <taxon>Lichtheimiaceae</taxon>
        <taxon>Circinella</taxon>
    </lineage>
</organism>
<accession>A0A8H7RWC5</accession>